<accession>A0ABT9HV49</accession>
<keyword evidence="4" id="KW-0067">ATP-binding</keyword>
<gene>
    <name evidence="4" type="ORF">ORJ04_01210</name>
</gene>
<dbReference type="Pfam" id="PF02518">
    <property type="entry name" value="HATPase_c"/>
    <property type="match status" value="1"/>
</dbReference>
<keyword evidence="4" id="KW-0547">Nucleotide-binding</keyword>
<evidence type="ECO:0000313" key="4">
    <source>
        <dbReference type="EMBL" id="MDP5134566.1"/>
    </source>
</evidence>
<dbReference type="Gene3D" id="3.30.565.10">
    <property type="entry name" value="Histidine kinase-like ATPase, C-terminal domain"/>
    <property type="match status" value="1"/>
</dbReference>
<dbReference type="PANTHER" id="PTHR43065">
    <property type="entry name" value="SENSOR HISTIDINE KINASE"/>
    <property type="match status" value="1"/>
</dbReference>
<dbReference type="InterPro" id="IPR005467">
    <property type="entry name" value="His_kinase_dom"/>
</dbReference>
<dbReference type="InterPro" id="IPR000014">
    <property type="entry name" value="PAS"/>
</dbReference>
<dbReference type="SMART" id="SM00091">
    <property type="entry name" value="PAS"/>
    <property type="match status" value="1"/>
</dbReference>
<protein>
    <recommendedName>
        <fullName evidence="2">histidine kinase</fullName>
        <ecNumber evidence="2">2.7.13.3</ecNumber>
    </recommendedName>
</protein>
<dbReference type="PROSITE" id="PS50109">
    <property type="entry name" value="HIS_KIN"/>
    <property type="match status" value="1"/>
</dbReference>
<dbReference type="SUPFAM" id="SSF55785">
    <property type="entry name" value="PYP-like sensor domain (PAS domain)"/>
    <property type="match status" value="1"/>
</dbReference>
<reference evidence="4 5" key="1">
    <citation type="submission" date="2022-11" db="EMBL/GenBank/DDBJ databases">
        <title>Viruses from the air-sea interface of a natural surface slick.</title>
        <authorList>
            <person name="Rahlff J."/>
            <person name="Holmfeldt K."/>
        </authorList>
    </citation>
    <scope>NUCLEOTIDE SEQUENCE [LARGE SCALE GENOMIC DNA]</scope>
    <source>
        <strain evidence="4 5">SMS4</strain>
    </source>
</reference>
<dbReference type="RefSeq" id="WP_305973218.1">
    <property type="nucleotide sequence ID" value="NZ_JAPJDZ010000002.1"/>
</dbReference>
<dbReference type="EMBL" id="JAPJDZ010000002">
    <property type="protein sequence ID" value="MDP5134566.1"/>
    <property type="molecule type" value="Genomic_DNA"/>
</dbReference>
<dbReference type="GO" id="GO:0005524">
    <property type="term" value="F:ATP binding"/>
    <property type="evidence" value="ECO:0007669"/>
    <property type="project" value="UniProtKB-KW"/>
</dbReference>
<proteinExistence type="predicted"/>
<dbReference type="PANTHER" id="PTHR43065:SF51">
    <property type="entry name" value="HISTIDINE KINASE"/>
    <property type="match status" value="1"/>
</dbReference>
<evidence type="ECO:0000256" key="1">
    <source>
        <dbReference type="ARBA" id="ARBA00000085"/>
    </source>
</evidence>
<dbReference type="InterPro" id="IPR036890">
    <property type="entry name" value="HATPase_C_sf"/>
</dbReference>
<feature type="domain" description="Histidine kinase" evidence="3">
    <location>
        <begin position="241"/>
        <end position="440"/>
    </location>
</feature>
<dbReference type="Proteomes" id="UP001231109">
    <property type="component" value="Unassembled WGS sequence"/>
</dbReference>
<name>A0ABT9HV49_9GAMM</name>
<dbReference type="SUPFAM" id="SSF55874">
    <property type="entry name" value="ATPase domain of HSP90 chaperone/DNA topoisomerase II/histidine kinase"/>
    <property type="match status" value="1"/>
</dbReference>
<comment type="catalytic activity">
    <reaction evidence="1">
        <text>ATP + protein L-histidine = ADP + protein N-phospho-L-histidine.</text>
        <dbReference type="EC" id="2.7.13.3"/>
    </reaction>
</comment>
<dbReference type="Gene3D" id="1.10.287.130">
    <property type="match status" value="1"/>
</dbReference>
<dbReference type="PRINTS" id="PR00344">
    <property type="entry name" value="BCTRLSENSOR"/>
</dbReference>
<organism evidence="4 5">
    <name type="scientific">Rheinheimera baltica</name>
    <dbReference type="NCBI Taxonomy" id="67576"/>
    <lineage>
        <taxon>Bacteria</taxon>
        <taxon>Pseudomonadati</taxon>
        <taxon>Pseudomonadota</taxon>
        <taxon>Gammaproteobacteria</taxon>
        <taxon>Chromatiales</taxon>
        <taxon>Chromatiaceae</taxon>
        <taxon>Rheinheimera</taxon>
    </lineage>
</organism>
<sequence length="445" mass="48737">MRPKHSPSLASHFWRRPDSASSLNLLCLLLTLIALAVQFSAFGANSLITAAICSTGIVLAILQHYALKPLLQEIAALNLHAQNLQDGSFNTNANQTKIHQLSELATSLANMSAQLSSERATLYQRELLLDTVLQSSPTAMLLTDANNTVLMSNPAARQLLNMGKALNGHKLEDLIAPVPALVKAVASLQPGLLHLADNSIWHLAISQFTLNQKQHHLYLLKPLTREIQREELSAWKKLLRVIGHELNNTLAPLSSLAFSGGQLAQQQQHAQLSQLFDTISERCLHLNQFVQAYIQFAKLPPPQPGVVNWPRLINQLQDQYEFELVDDLPATDWLADVQQLTQLLLNLLKNAHESGSAAAQITLKLVEQPDTLLLVVQDGGGGMSDETLQHALVPFYTSKSGGSGIGLTLCRDIIEAHGGHISLRNYAGGLEVTLLLPKHQPRQTT</sequence>
<comment type="caution">
    <text evidence="4">The sequence shown here is derived from an EMBL/GenBank/DDBJ whole genome shotgun (WGS) entry which is preliminary data.</text>
</comment>
<dbReference type="InterPro" id="IPR004358">
    <property type="entry name" value="Sig_transdc_His_kin-like_C"/>
</dbReference>
<dbReference type="EC" id="2.7.13.3" evidence="2"/>
<dbReference type="SMART" id="SM00387">
    <property type="entry name" value="HATPase_c"/>
    <property type="match status" value="1"/>
</dbReference>
<dbReference type="InterPro" id="IPR003594">
    <property type="entry name" value="HATPase_dom"/>
</dbReference>
<dbReference type="InterPro" id="IPR035965">
    <property type="entry name" value="PAS-like_dom_sf"/>
</dbReference>
<dbReference type="Gene3D" id="3.30.450.20">
    <property type="entry name" value="PAS domain"/>
    <property type="match status" value="1"/>
</dbReference>
<keyword evidence="5" id="KW-1185">Reference proteome</keyword>
<evidence type="ECO:0000256" key="2">
    <source>
        <dbReference type="ARBA" id="ARBA00012438"/>
    </source>
</evidence>
<evidence type="ECO:0000259" key="3">
    <source>
        <dbReference type="PROSITE" id="PS50109"/>
    </source>
</evidence>
<evidence type="ECO:0000313" key="5">
    <source>
        <dbReference type="Proteomes" id="UP001231109"/>
    </source>
</evidence>